<dbReference type="EMBL" id="SIHI01000001">
    <property type="protein sequence ID" value="TWT58795.1"/>
    <property type="molecule type" value="Genomic_DNA"/>
</dbReference>
<gene>
    <name evidence="2" type="ORF">KOR42_21810</name>
</gene>
<feature type="chain" id="PRO_5022874789" evidence="1">
    <location>
        <begin position="24"/>
        <end position="142"/>
    </location>
</feature>
<sequence precursor="true">MFSMTFKTTAILLAAAAFNSALAQDVQTGAPAPGQTYPQLNAPLYPSPVQHTPHWNGGTIVTNQALAPHEMLYPHTYRAVYPPYYYKVKGGWIWTPFGMRQHEEVKLQGTEVTVKYRSHFPLFSGFKVPRNDLSLINCGPRW</sequence>
<dbReference type="AlphaFoldDB" id="A0A5C5X9G7"/>
<reference evidence="2 3" key="1">
    <citation type="submission" date="2019-02" db="EMBL/GenBank/DDBJ databases">
        <title>Deep-cultivation of Planctomycetes and their phenomic and genomic characterization uncovers novel biology.</title>
        <authorList>
            <person name="Wiegand S."/>
            <person name="Jogler M."/>
            <person name="Boedeker C."/>
            <person name="Pinto D."/>
            <person name="Vollmers J."/>
            <person name="Rivas-Marin E."/>
            <person name="Kohn T."/>
            <person name="Peeters S.H."/>
            <person name="Heuer A."/>
            <person name="Rast P."/>
            <person name="Oberbeckmann S."/>
            <person name="Bunk B."/>
            <person name="Jeske O."/>
            <person name="Meyerdierks A."/>
            <person name="Storesund J.E."/>
            <person name="Kallscheuer N."/>
            <person name="Luecker S."/>
            <person name="Lage O.M."/>
            <person name="Pohl T."/>
            <person name="Merkel B.J."/>
            <person name="Hornburger P."/>
            <person name="Mueller R.-W."/>
            <person name="Bruemmer F."/>
            <person name="Labrenz M."/>
            <person name="Spormann A.M."/>
            <person name="Op Den Camp H."/>
            <person name="Overmann J."/>
            <person name="Amann R."/>
            <person name="Jetten M.S.M."/>
            <person name="Mascher T."/>
            <person name="Medema M.H."/>
            <person name="Devos D.P."/>
            <person name="Kaster A.-K."/>
            <person name="Ovreas L."/>
            <person name="Rohde M."/>
            <person name="Galperin M.Y."/>
            <person name="Jogler C."/>
        </authorList>
    </citation>
    <scope>NUCLEOTIDE SEQUENCE [LARGE SCALE GENOMIC DNA]</scope>
    <source>
        <strain evidence="2 3">KOR42</strain>
    </source>
</reference>
<name>A0A5C5X9G7_9PLAN</name>
<dbReference type="RefSeq" id="WP_146509441.1">
    <property type="nucleotide sequence ID" value="NZ_SIHI01000001.1"/>
</dbReference>
<feature type="signal peptide" evidence="1">
    <location>
        <begin position="1"/>
        <end position="23"/>
    </location>
</feature>
<organism evidence="2 3">
    <name type="scientific">Thalassoglobus neptunius</name>
    <dbReference type="NCBI Taxonomy" id="1938619"/>
    <lineage>
        <taxon>Bacteria</taxon>
        <taxon>Pseudomonadati</taxon>
        <taxon>Planctomycetota</taxon>
        <taxon>Planctomycetia</taxon>
        <taxon>Planctomycetales</taxon>
        <taxon>Planctomycetaceae</taxon>
        <taxon>Thalassoglobus</taxon>
    </lineage>
</organism>
<accession>A0A5C5X9G7</accession>
<protein>
    <submittedName>
        <fullName evidence="2">Uncharacterized protein</fullName>
    </submittedName>
</protein>
<evidence type="ECO:0000313" key="2">
    <source>
        <dbReference type="EMBL" id="TWT58795.1"/>
    </source>
</evidence>
<dbReference type="Proteomes" id="UP000317243">
    <property type="component" value="Unassembled WGS sequence"/>
</dbReference>
<dbReference type="OrthoDB" id="215533at2"/>
<keyword evidence="3" id="KW-1185">Reference proteome</keyword>
<keyword evidence="1" id="KW-0732">Signal</keyword>
<comment type="caution">
    <text evidence="2">The sequence shown here is derived from an EMBL/GenBank/DDBJ whole genome shotgun (WGS) entry which is preliminary data.</text>
</comment>
<proteinExistence type="predicted"/>
<evidence type="ECO:0000256" key="1">
    <source>
        <dbReference type="SAM" id="SignalP"/>
    </source>
</evidence>
<evidence type="ECO:0000313" key="3">
    <source>
        <dbReference type="Proteomes" id="UP000317243"/>
    </source>
</evidence>